<dbReference type="OrthoDB" id="1524207at2"/>
<evidence type="ECO:0000256" key="2">
    <source>
        <dbReference type="SAM" id="SignalP"/>
    </source>
</evidence>
<feature type="region of interest" description="Disordered" evidence="1">
    <location>
        <begin position="103"/>
        <end position="123"/>
    </location>
</feature>
<dbReference type="RefSeq" id="WP_021696078.1">
    <property type="nucleotide sequence ID" value="NZ_BATC01000002.1"/>
</dbReference>
<feature type="chain" id="PRO_5034701814" description="Secreted protein" evidence="2">
    <location>
        <begin position="24"/>
        <end position="191"/>
    </location>
</feature>
<comment type="caution">
    <text evidence="3">The sequence shown here is derived from an EMBL/GenBank/DDBJ whole genome shotgun (WGS) entry which is preliminary data.</text>
</comment>
<organism evidence="3 4">
    <name type="scientific">Brevundimonas abyssalis TAR-001</name>
    <dbReference type="NCBI Taxonomy" id="1391729"/>
    <lineage>
        <taxon>Bacteria</taxon>
        <taxon>Pseudomonadati</taxon>
        <taxon>Pseudomonadota</taxon>
        <taxon>Alphaproteobacteria</taxon>
        <taxon>Caulobacterales</taxon>
        <taxon>Caulobacteraceae</taxon>
        <taxon>Brevundimonas</taxon>
    </lineage>
</organism>
<accession>A0A8E0KLN7</accession>
<evidence type="ECO:0000313" key="4">
    <source>
        <dbReference type="Proteomes" id="UP000016569"/>
    </source>
</evidence>
<protein>
    <recommendedName>
        <fullName evidence="5">Secreted protein</fullName>
    </recommendedName>
</protein>
<dbReference type="Proteomes" id="UP000016569">
    <property type="component" value="Unassembled WGS sequence"/>
</dbReference>
<keyword evidence="2" id="KW-0732">Signal</keyword>
<feature type="signal peptide" evidence="2">
    <location>
        <begin position="1"/>
        <end position="23"/>
    </location>
</feature>
<reference evidence="4" key="1">
    <citation type="journal article" date="2013" name="Genome Announc.">
        <title>Draft Genome Sequence of the Dimorphic Prosthecate Bacterium Brevundimonas abyssalis TAR-001T.</title>
        <authorList>
            <person name="Tsubouchi T."/>
            <person name="Nishi S."/>
            <person name="Usui K."/>
            <person name="Shimane Y."/>
            <person name="Takaki Y."/>
            <person name="Maruyama T."/>
            <person name="Hatada Y."/>
        </authorList>
    </citation>
    <scope>NUCLEOTIDE SEQUENCE [LARGE SCALE GENOMIC DNA]</scope>
    <source>
        <strain evidence="4">TAR-001</strain>
    </source>
</reference>
<gene>
    <name evidence="3" type="ORF">MBEBAB_0232</name>
</gene>
<evidence type="ECO:0008006" key="5">
    <source>
        <dbReference type="Google" id="ProtNLM"/>
    </source>
</evidence>
<evidence type="ECO:0000313" key="3">
    <source>
        <dbReference type="EMBL" id="GAD57982.1"/>
    </source>
</evidence>
<sequence length="191" mass="21310">MSRRLSALAATAALVMTAQPATADPVDAYWANLTALCGKAFGGTLVQAPEGDTAFEGRALVMHVRDCSPERIRIPFVVGDDLSRTWVLTRHEDGRIELRHDHRHADGSEEDATQYGGFTPNPGNDRIKMFPADQATWDRMPNSHPSVWFMEVQDDRFIYAAVRVGTPRAYRVEFDLTREIAAPPAPWGWTD</sequence>
<evidence type="ECO:0000256" key="1">
    <source>
        <dbReference type="SAM" id="MobiDB-lite"/>
    </source>
</evidence>
<dbReference type="AlphaFoldDB" id="A0A8E0KLN7"/>
<name>A0A8E0KLN7_9CAUL</name>
<dbReference type="EMBL" id="BATC01000002">
    <property type="protein sequence ID" value="GAD57982.1"/>
    <property type="molecule type" value="Genomic_DNA"/>
</dbReference>
<proteinExistence type="predicted"/>
<keyword evidence="4" id="KW-1185">Reference proteome</keyword>